<feature type="domain" description="Novel STAND NTPase 1" evidence="6">
    <location>
        <begin position="66"/>
        <end position="515"/>
    </location>
</feature>
<feature type="repeat" description="WD" evidence="3">
    <location>
        <begin position="1146"/>
        <end position="1180"/>
    </location>
</feature>
<dbReference type="OrthoDB" id="134501at2"/>
<feature type="transmembrane region" description="Helical" evidence="5">
    <location>
        <begin position="564"/>
        <end position="583"/>
    </location>
</feature>
<evidence type="ECO:0000259" key="6">
    <source>
        <dbReference type="Pfam" id="PF20703"/>
    </source>
</evidence>
<dbReference type="PANTHER" id="PTHR22847:SF637">
    <property type="entry name" value="WD REPEAT DOMAIN 5B"/>
    <property type="match status" value="1"/>
</dbReference>
<dbReference type="Gene3D" id="2.130.10.10">
    <property type="entry name" value="YVTN repeat-like/Quinoprotein amine dehydrogenase"/>
    <property type="match status" value="6"/>
</dbReference>
<dbReference type="InterPro" id="IPR049052">
    <property type="entry name" value="nSTAND1"/>
</dbReference>
<feature type="repeat" description="WD" evidence="3">
    <location>
        <begin position="878"/>
        <end position="919"/>
    </location>
</feature>
<keyword evidence="5" id="KW-0472">Membrane</keyword>
<protein>
    <recommendedName>
        <fullName evidence="6">Novel STAND NTPase 1 domain-containing protein</fullName>
    </recommendedName>
</protein>
<dbReference type="Pfam" id="PF20703">
    <property type="entry name" value="nSTAND1"/>
    <property type="match status" value="1"/>
</dbReference>
<dbReference type="PROSITE" id="PS50082">
    <property type="entry name" value="WD_REPEATS_2"/>
    <property type="match status" value="14"/>
</dbReference>
<dbReference type="SUPFAM" id="SSF50978">
    <property type="entry name" value="WD40 repeat-like"/>
    <property type="match status" value="2"/>
</dbReference>
<feature type="repeat" description="WD" evidence="3">
    <location>
        <begin position="1100"/>
        <end position="1134"/>
    </location>
</feature>
<feature type="repeat" description="WD" evidence="3">
    <location>
        <begin position="739"/>
        <end position="772"/>
    </location>
</feature>
<organism evidence="7 8">
    <name type="scientific">Streptomyces cellostaticus</name>
    <dbReference type="NCBI Taxonomy" id="67285"/>
    <lineage>
        <taxon>Bacteria</taxon>
        <taxon>Bacillati</taxon>
        <taxon>Actinomycetota</taxon>
        <taxon>Actinomycetes</taxon>
        <taxon>Kitasatosporales</taxon>
        <taxon>Streptomycetaceae</taxon>
        <taxon>Streptomyces</taxon>
    </lineage>
</organism>
<sequence length="1308" mass="139223">MGPDEQTPPASDPPQPAGDGIHLQARATDHATILQAGRDQHVHYTDGAHEQRRIAPGAPVSGAECPYPGLAPFEQGQAQWFFGRDRLLADLMARLDQRLRTGRAQVVVAPSGAGKSSLLRAGLLAGLDQAALPGSDRWPKMLFTPTAEPLRALATQLATLTGTDPAALTATLTADPHQCVPLLRRALGHHHCGGGENPARVVLVVDQFEEIFTLCSDDRQRRTFVDLLSRTAGGRADDEAAAKPAGPHPVGLVVLGIRADFYASCVDFPQLRTALEDAPLVVGSMSDLELREAIRFPARNVGLDLEPGLVELLLRDLGSPTERAGGAKESPGAQTAQRAQRAQEESQEESQEAHDEAGYEAGRLPLLAHALRVSWQQRHGATLTVQGYQATGGIQRAIATTAEGVFARLDAEGQRITQSLFLRLVKVREGGEDTRRRLARAELAGVDTAVDAVVDEFTRARLLTRRRDTVEITHEALLHSWPRLREWIDADRAGRLTHQNLEETAAAWERDHRDTSLLYRGSRLEVAGTWAATAPPGTLSTLAQDFLAACSRARRRTTRIRRTVIAVLAALGLIASAAAAFAFQQRGEALDQRDLAVYNRLLAEADQLHDTDLSLSAQLNLVAYRMRPDDETYTRLITTADDPLSTPLSGHSDRVTSVAYSPDGRVLATGSYDKTVRLWNVSDPTRPRPLGAPLVGDAVANDVTFSPDGHTLVAAGADARLRLWNVSDPARPAPLGTPWKAHAAGVSQVAFSPDGRLLGTGGYDRTVRLWSMADPARPTLLGEPLTGPEGGVWSVAFSPDGRTLAMGSADNTIRLWNVSDPARPVPLGKPLKGHSGIVSSVAFSPDGHLLAATSQGDSSVRLWDVSDPAHPKSGGGPLRKDRNVMTRVAFSPDSRILAVGSGASVVRLWNVSNPASPKLIGRTLTGHTNLVAAVAFAPDGHTLATGSYDGSVRLWNIPATWLIGPANSVLSAAFSRHGHLLATGSYDRTARLWDVSDPARPQLLGKPLTGQAGPVSSVAFGPVGRTLATGSADATVWLWDVSDPARPVRLGASLTSHTGAVNSVAFGPDGRTLATGSADATVRLWDVSDPARPLRLGAPLTGHTGAVNSVAFSPDGRTLATGSADATVRLWDVSDPARPALRVRPLAPDSYGVSSVAFSPDGHTLATGSYGFTARLWNVSVPNRPTLRGKPLKGHTSAVWSVAFSPDGRTLATGSFDQSVRLWNVSDPDRPSPLGGQLIGHNGGVWSVAFSPDGRTLASGGGDFSVRLWGTHAAEAIDRICATTRNTLTAQQWRRYVGDALAYRPPCA</sequence>
<feature type="repeat" description="WD" evidence="3">
    <location>
        <begin position="962"/>
        <end position="1003"/>
    </location>
</feature>
<keyword evidence="8" id="KW-1185">Reference proteome</keyword>
<name>A0A101NNE2_9ACTN</name>
<dbReference type="PANTHER" id="PTHR22847">
    <property type="entry name" value="WD40 REPEAT PROTEIN"/>
    <property type="match status" value="1"/>
</dbReference>
<dbReference type="Proteomes" id="UP000054241">
    <property type="component" value="Unassembled WGS sequence"/>
</dbReference>
<evidence type="ECO:0000256" key="4">
    <source>
        <dbReference type="SAM" id="MobiDB-lite"/>
    </source>
</evidence>
<evidence type="ECO:0000256" key="2">
    <source>
        <dbReference type="ARBA" id="ARBA00022737"/>
    </source>
</evidence>
<feature type="repeat" description="WD" evidence="3">
    <location>
        <begin position="1192"/>
        <end position="1233"/>
    </location>
</feature>
<dbReference type="PROSITE" id="PS00678">
    <property type="entry name" value="WD_REPEATS_1"/>
    <property type="match status" value="10"/>
</dbReference>
<keyword evidence="5" id="KW-1133">Transmembrane helix</keyword>
<gene>
    <name evidence="7" type="ORF">AQI88_13050</name>
</gene>
<evidence type="ECO:0000313" key="7">
    <source>
        <dbReference type="EMBL" id="KUM96209.1"/>
    </source>
</evidence>
<dbReference type="STRING" id="67285.AQI88_13050"/>
<feature type="region of interest" description="Disordered" evidence="4">
    <location>
        <begin position="1"/>
        <end position="21"/>
    </location>
</feature>
<keyword evidence="5" id="KW-0812">Transmembrane</keyword>
<feature type="region of interest" description="Disordered" evidence="4">
    <location>
        <begin position="320"/>
        <end position="357"/>
    </location>
</feature>
<dbReference type="RefSeq" id="WP_066996954.1">
    <property type="nucleotide sequence ID" value="NZ_BNDU01000006.1"/>
</dbReference>
<feature type="repeat" description="WD" evidence="3">
    <location>
        <begin position="1008"/>
        <end position="1042"/>
    </location>
</feature>
<feature type="repeat" description="WD" evidence="3">
    <location>
        <begin position="648"/>
        <end position="689"/>
    </location>
</feature>
<feature type="repeat" description="WD" evidence="3">
    <location>
        <begin position="1238"/>
        <end position="1279"/>
    </location>
</feature>
<dbReference type="Pfam" id="PF00400">
    <property type="entry name" value="WD40"/>
    <property type="match status" value="14"/>
</dbReference>
<evidence type="ECO:0000256" key="5">
    <source>
        <dbReference type="SAM" id="Phobius"/>
    </source>
</evidence>
<feature type="repeat" description="WD" evidence="3">
    <location>
        <begin position="1054"/>
        <end position="1088"/>
    </location>
</feature>
<dbReference type="EMBL" id="LMWL01000022">
    <property type="protein sequence ID" value="KUM96209.1"/>
    <property type="molecule type" value="Genomic_DNA"/>
</dbReference>
<dbReference type="InterPro" id="IPR001680">
    <property type="entry name" value="WD40_rpt"/>
</dbReference>
<dbReference type="InterPro" id="IPR036322">
    <property type="entry name" value="WD40_repeat_dom_sf"/>
</dbReference>
<dbReference type="InterPro" id="IPR020472">
    <property type="entry name" value="WD40_PAC1"/>
</dbReference>
<dbReference type="InterPro" id="IPR015943">
    <property type="entry name" value="WD40/YVTN_repeat-like_dom_sf"/>
</dbReference>
<feature type="repeat" description="WD" evidence="3">
    <location>
        <begin position="924"/>
        <end position="957"/>
    </location>
</feature>
<proteinExistence type="predicted"/>
<feature type="repeat" description="WD" evidence="3">
    <location>
        <begin position="703"/>
        <end position="727"/>
    </location>
</feature>
<comment type="caution">
    <text evidence="7">The sequence shown here is derived from an EMBL/GenBank/DDBJ whole genome shotgun (WGS) entry which is preliminary data.</text>
</comment>
<evidence type="ECO:0000256" key="3">
    <source>
        <dbReference type="PROSITE-ProRule" id="PRU00221"/>
    </source>
</evidence>
<dbReference type="InterPro" id="IPR019775">
    <property type="entry name" value="WD40_repeat_CS"/>
</dbReference>
<evidence type="ECO:0000313" key="8">
    <source>
        <dbReference type="Proteomes" id="UP000054241"/>
    </source>
</evidence>
<dbReference type="PROSITE" id="PS50294">
    <property type="entry name" value="WD_REPEATS_REGION"/>
    <property type="match status" value="13"/>
</dbReference>
<feature type="repeat" description="WD" evidence="3">
    <location>
        <begin position="785"/>
        <end position="819"/>
    </location>
</feature>
<keyword evidence="2" id="KW-0677">Repeat</keyword>
<dbReference type="CDD" id="cd00200">
    <property type="entry name" value="WD40"/>
    <property type="match status" value="2"/>
</dbReference>
<dbReference type="SMART" id="SM00320">
    <property type="entry name" value="WD40"/>
    <property type="match status" value="14"/>
</dbReference>
<accession>A0A101NNE2</accession>
<feature type="repeat" description="WD" evidence="3">
    <location>
        <begin position="831"/>
        <end position="873"/>
    </location>
</feature>
<reference evidence="7 8" key="1">
    <citation type="submission" date="2015-10" db="EMBL/GenBank/DDBJ databases">
        <title>Draft genome sequence of Streptomyces cellostaticus DSM 40189, type strain for the species Streptomyces cellostaticus.</title>
        <authorList>
            <person name="Ruckert C."/>
            <person name="Winkler A."/>
            <person name="Kalinowski J."/>
            <person name="Kampfer P."/>
            <person name="Glaeser S."/>
        </authorList>
    </citation>
    <scope>NUCLEOTIDE SEQUENCE [LARGE SCALE GENOMIC DNA]</scope>
    <source>
        <strain evidence="7 8">DSM 40189</strain>
    </source>
</reference>
<evidence type="ECO:0000256" key="1">
    <source>
        <dbReference type="ARBA" id="ARBA00022574"/>
    </source>
</evidence>
<keyword evidence="1 3" id="KW-0853">WD repeat</keyword>
<dbReference type="PRINTS" id="PR00320">
    <property type="entry name" value="GPROTEINBRPT"/>
</dbReference>